<dbReference type="Proteomes" id="UP000028760">
    <property type="component" value="Unassembled WGS sequence"/>
</dbReference>
<dbReference type="InterPro" id="IPR029526">
    <property type="entry name" value="PGBD"/>
</dbReference>
<keyword evidence="3" id="KW-1185">Reference proteome</keyword>
<dbReference type="eggNOG" id="KOG1721">
    <property type="taxonomic scope" value="Eukaryota"/>
</dbReference>
<dbReference type="GeneTree" id="ENSGT00940000166554"/>
<evidence type="ECO:0000313" key="2">
    <source>
        <dbReference type="Ensembl" id="ENSPFOP00000025285.1"/>
    </source>
</evidence>
<proteinExistence type="predicted"/>
<reference evidence="2" key="3">
    <citation type="submission" date="2025-09" db="UniProtKB">
        <authorList>
            <consortium name="Ensembl"/>
        </authorList>
    </citation>
    <scope>IDENTIFICATION</scope>
</reference>
<evidence type="ECO:0000313" key="3">
    <source>
        <dbReference type="Proteomes" id="UP000028760"/>
    </source>
</evidence>
<dbReference type="PANTHER" id="PTHR47272:SF1">
    <property type="entry name" value="PIGGYBAC TRANSPOSABLE ELEMENT-DERIVED PROTEIN 3-LIKE"/>
    <property type="match status" value="1"/>
</dbReference>
<dbReference type="OMA" id="CQKCDVH"/>
<dbReference type="Ensembl" id="ENSPFOT00000024552.1">
    <property type="protein sequence ID" value="ENSPFOP00000025285.1"/>
    <property type="gene ID" value="ENSPFOG00000023817.1"/>
</dbReference>
<reference evidence="3" key="1">
    <citation type="submission" date="2013-10" db="EMBL/GenBank/DDBJ databases">
        <authorList>
            <person name="Schartl M."/>
            <person name="Warren W."/>
        </authorList>
    </citation>
    <scope>NUCLEOTIDE SEQUENCE [LARGE SCALE GENOMIC DNA]</scope>
    <source>
        <strain evidence="3">female</strain>
    </source>
</reference>
<dbReference type="AlphaFoldDB" id="A0A096M1J4"/>
<dbReference type="STRING" id="48698.ENSPFOP00000025285"/>
<dbReference type="Pfam" id="PF13843">
    <property type="entry name" value="DDE_Tnp_1_7"/>
    <property type="match status" value="1"/>
</dbReference>
<feature type="domain" description="PiggyBac transposable element-derived protein" evidence="1">
    <location>
        <begin position="2"/>
        <end position="231"/>
    </location>
</feature>
<organism evidence="2 3">
    <name type="scientific">Poecilia formosa</name>
    <name type="common">Amazon molly</name>
    <name type="synonym">Limia formosa</name>
    <dbReference type="NCBI Taxonomy" id="48698"/>
    <lineage>
        <taxon>Eukaryota</taxon>
        <taxon>Metazoa</taxon>
        <taxon>Chordata</taxon>
        <taxon>Craniata</taxon>
        <taxon>Vertebrata</taxon>
        <taxon>Euteleostomi</taxon>
        <taxon>Actinopterygii</taxon>
        <taxon>Neopterygii</taxon>
        <taxon>Teleostei</taxon>
        <taxon>Neoteleostei</taxon>
        <taxon>Acanthomorphata</taxon>
        <taxon>Ovalentaria</taxon>
        <taxon>Atherinomorphae</taxon>
        <taxon>Cyprinodontiformes</taxon>
        <taxon>Poeciliidae</taxon>
        <taxon>Poeciliinae</taxon>
        <taxon>Poecilia</taxon>
    </lineage>
</organism>
<name>A0A096M1J4_POEFO</name>
<dbReference type="PANTHER" id="PTHR47272">
    <property type="entry name" value="DDE_TNP_1_7 DOMAIN-CONTAINING PROTEIN"/>
    <property type="match status" value="1"/>
</dbReference>
<dbReference type="EMBL" id="AYCK01018182">
    <property type="status" value="NOT_ANNOTATED_CDS"/>
    <property type="molecule type" value="Genomic_DNA"/>
</dbReference>
<protein>
    <recommendedName>
        <fullName evidence="1">PiggyBac transposable element-derived protein domain-containing protein</fullName>
    </recommendedName>
</protein>
<sequence>EKLAVDEQMVPFKGKNRLKQYLPGKPKKWGYKIFILAGSDGVPHNFEVYKGKAVQPVDLQDIGVSGNIVLRLSQRVPTPLNYKIFFDNWFTSVSLIKTLAQQGIHCTGTVRSNRLPGVNLISEAELKRTGQDIRCWKRNHLVCSEVTVTSVSLLSNYIGAHPVTEVDRWDGKNKKMIKVPCPAVVREYNKNMGGVDLLDSLTALYRTKIRSKKWYHRLMLHIIDMITVTAWLFYKRDSNNTGMKKEEQIQVVYCRKLVSTVAEEYNKKRRRGPTTPIPVPDVHLDATAHWMVMDKKKGRCKVLECKGTPKAKCQKCGVHLFFTSTSNCFMRFHTE</sequence>
<accession>A0A096M1J4</accession>
<reference evidence="2" key="2">
    <citation type="submission" date="2025-08" db="UniProtKB">
        <authorList>
            <consortium name="Ensembl"/>
        </authorList>
    </citation>
    <scope>IDENTIFICATION</scope>
</reference>
<evidence type="ECO:0000259" key="1">
    <source>
        <dbReference type="Pfam" id="PF13843"/>
    </source>
</evidence>